<dbReference type="GO" id="GO:0007165">
    <property type="term" value="P:signal transduction"/>
    <property type="evidence" value="ECO:0007669"/>
    <property type="project" value="InterPro"/>
</dbReference>
<evidence type="ECO:0000256" key="8">
    <source>
        <dbReference type="ARBA" id="ARBA00022859"/>
    </source>
</evidence>
<dbReference type="GO" id="GO:0038023">
    <property type="term" value="F:signaling receptor activity"/>
    <property type="evidence" value="ECO:0007669"/>
    <property type="project" value="TreeGrafter"/>
</dbReference>
<evidence type="ECO:0000256" key="14">
    <source>
        <dbReference type="SAM" id="SignalP"/>
    </source>
</evidence>
<evidence type="ECO:0000256" key="2">
    <source>
        <dbReference type="ARBA" id="ARBA00009634"/>
    </source>
</evidence>
<dbReference type="Proteomes" id="UP000838756">
    <property type="component" value="Unassembled WGS sequence"/>
</dbReference>
<dbReference type="InterPro" id="IPR001611">
    <property type="entry name" value="Leu-rich_rpt"/>
</dbReference>
<dbReference type="InterPro" id="IPR003591">
    <property type="entry name" value="Leu-rich_rpt_typical-subtyp"/>
</dbReference>
<dbReference type="PANTHER" id="PTHR24365">
    <property type="entry name" value="TOLL-LIKE RECEPTOR"/>
    <property type="match status" value="1"/>
</dbReference>
<feature type="chain" id="PRO_5035802978" evidence="14">
    <location>
        <begin position="19"/>
        <end position="769"/>
    </location>
</feature>
<dbReference type="SUPFAM" id="SSF52200">
    <property type="entry name" value="Toll/Interleukin receptor TIR domain"/>
    <property type="match status" value="1"/>
</dbReference>
<keyword evidence="9 13" id="KW-1133">Transmembrane helix</keyword>
<keyword evidence="3" id="KW-0399">Innate immunity</keyword>
<dbReference type="GO" id="GO:0045087">
    <property type="term" value="P:innate immune response"/>
    <property type="evidence" value="ECO:0007669"/>
    <property type="project" value="UniProtKB-KW"/>
</dbReference>
<keyword evidence="10 13" id="KW-0472">Membrane</keyword>
<dbReference type="EMBL" id="CAKXAJ010026417">
    <property type="protein sequence ID" value="CAH2268097.1"/>
    <property type="molecule type" value="Genomic_DNA"/>
</dbReference>
<dbReference type="InterPro" id="IPR032675">
    <property type="entry name" value="LRR_dom_sf"/>
</dbReference>
<evidence type="ECO:0000313" key="16">
    <source>
        <dbReference type="EMBL" id="CAH2268097.1"/>
    </source>
</evidence>
<evidence type="ECO:0000256" key="10">
    <source>
        <dbReference type="ARBA" id="ARBA00023136"/>
    </source>
</evidence>
<keyword evidence="11" id="KW-0675">Receptor</keyword>
<proteinExistence type="inferred from homology"/>
<evidence type="ECO:0000256" key="6">
    <source>
        <dbReference type="ARBA" id="ARBA00022729"/>
    </source>
</evidence>
<dbReference type="InterPro" id="IPR000157">
    <property type="entry name" value="TIR_dom"/>
</dbReference>
<evidence type="ECO:0000256" key="1">
    <source>
        <dbReference type="ARBA" id="ARBA00004479"/>
    </source>
</evidence>
<evidence type="ECO:0000256" key="4">
    <source>
        <dbReference type="ARBA" id="ARBA00022614"/>
    </source>
</evidence>
<name>A0A8S4SPZ0_9NEOP</name>
<evidence type="ECO:0000313" key="17">
    <source>
        <dbReference type="Proteomes" id="UP000838756"/>
    </source>
</evidence>
<gene>
    <name evidence="16" type="primary">jg14792</name>
    <name evidence="16" type="ORF">PAEG_LOCUS26525</name>
</gene>
<evidence type="ECO:0000256" key="7">
    <source>
        <dbReference type="ARBA" id="ARBA00022737"/>
    </source>
</evidence>
<dbReference type="OrthoDB" id="1081807at2759"/>
<dbReference type="PROSITE" id="PS51450">
    <property type="entry name" value="LRR"/>
    <property type="match status" value="2"/>
</dbReference>
<dbReference type="InterPro" id="IPR035897">
    <property type="entry name" value="Toll_tir_struct_dom_sf"/>
</dbReference>
<dbReference type="GO" id="GO:0005886">
    <property type="term" value="C:plasma membrane"/>
    <property type="evidence" value="ECO:0007669"/>
    <property type="project" value="TreeGrafter"/>
</dbReference>
<keyword evidence="17" id="KW-1185">Reference proteome</keyword>
<keyword evidence="5 13" id="KW-0812">Transmembrane</keyword>
<dbReference type="Gene3D" id="3.40.50.10140">
    <property type="entry name" value="Toll/interleukin-1 receptor homology (TIR) domain"/>
    <property type="match status" value="1"/>
</dbReference>
<evidence type="ECO:0000256" key="13">
    <source>
        <dbReference type="SAM" id="Phobius"/>
    </source>
</evidence>
<comment type="caution">
    <text evidence="16">The sequence shown here is derived from an EMBL/GenBank/DDBJ whole genome shotgun (WGS) entry which is preliminary data.</text>
</comment>
<dbReference type="FunFam" id="3.40.50.10140:FF:000001">
    <property type="entry name" value="Toll-like receptor 2"/>
    <property type="match status" value="1"/>
</dbReference>
<evidence type="ECO:0000256" key="9">
    <source>
        <dbReference type="ARBA" id="ARBA00022989"/>
    </source>
</evidence>
<dbReference type="PROSITE" id="PS50104">
    <property type="entry name" value="TIR"/>
    <property type="match status" value="1"/>
</dbReference>
<organism evidence="16 17">
    <name type="scientific">Pararge aegeria aegeria</name>
    <dbReference type="NCBI Taxonomy" id="348720"/>
    <lineage>
        <taxon>Eukaryota</taxon>
        <taxon>Metazoa</taxon>
        <taxon>Ecdysozoa</taxon>
        <taxon>Arthropoda</taxon>
        <taxon>Hexapoda</taxon>
        <taxon>Insecta</taxon>
        <taxon>Pterygota</taxon>
        <taxon>Neoptera</taxon>
        <taxon>Endopterygota</taxon>
        <taxon>Lepidoptera</taxon>
        <taxon>Glossata</taxon>
        <taxon>Ditrysia</taxon>
        <taxon>Papilionoidea</taxon>
        <taxon>Nymphalidae</taxon>
        <taxon>Satyrinae</taxon>
        <taxon>Satyrini</taxon>
        <taxon>Parargina</taxon>
        <taxon>Pararge</taxon>
    </lineage>
</organism>
<evidence type="ECO:0000256" key="12">
    <source>
        <dbReference type="ARBA" id="ARBA00023180"/>
    </source>
</evidence>
<sequence length="769" mass="89278">MIICAILYCHVLISAVVAGVESTGRVWEDPRVNSCLTGYMTDLQSWVGNFGEFTENVDNKTAIDLSGKRNVVRSLDHELFWRKFPKEHRIRYLSMTNCFMTRVPSVFHKVDNHNRRLADTLEFLTLYGNNFGVLEPHTEMYNMSMNASVANELPVPAQLQIRSLSTWASGFHMLLFRRLQELDLRACSIQVLGSYIFERMPELRRLYLSENNIYYIESNAFDSLKSLRHVDLSRNYAYDGSGNQEEIIFESIFVFAGLKHLESLDFSFTRFGQRFLGIFNRIGKSLKRVSLCNSSIGRIRNDTFNTTSLKILDLSGNTEALFTPGGLRGVNNHLEVLYADNVSLKNMEGFMNFTHLKILKLSNNEINTIPENITKTLINLQILDLDNNRITAWGNNTISVMPKLKLLSLKNNNIHILSKDMYYDIQKLSFLGLSGNVLVCNCHARDMYEVASNNELLFNSTYFDTDDIMFGDFSHTGFVDFNEVIRRRQNITTFCEKRKACNVEFNYDVVGNYVLLDYEDYSNQYKCLSVSEGKSTGLYNVPSCSASNRDMEGAEEIILKSWNKYFLLLIPTFLLPFLLFAYVFRKNFRYFLITVRNSAMLSLINKNDCPDDETVFNYDVFVSYCNEDRAWVLDNLLSHVEKDCNVSVCLHERDFQVGLSILENIVSCMDRSQMIMLIISKRFLLSQWCQFEMHLAQHRLLETRREDLILVLLEDIPKRLRPNTLHYLMLTKTYIVWPKEESEQSLFWRRMKKSLVTHKLKKLDNVSLA</sequence>
<dbReference type="SMART" id="SM00369">
    <property type="entry name" value="LRR_TYP"/>
    <property type="match status" value="5"/>
</dbReference>
<keyword evidence="8" id="KW-0391">Immunity</keyword>
<protein>
    <submittedName>
        <fullName evidence="16">Jg14792 protein</fullName>
    </submittedName>
</protein>
<dbReference type="SMART" id="SM00255">
    <property type="entry name" value="TIR"/>
    <property type="match status" value="1"/>
</dbReference>
<keyword evidence="12" id="KW-0325">Glycoprotein</keyword>
<evidence type="ECO:0000259" key="15">
    <source>
        <dbReference type="PROSITE" id="PS50104"/>
    </source>
</evidence>
<evidence type="ECO:0000256" key="11">
    <source>
        <dbReference type="ARBA" id="ARBA00023170"/>
    </source>
</evidence>
<keyword evidence="6 14" id="KW-0732">Signal</keyword>
<evidence type="ECO:0000256" key="3">
    <source>
        <dbReference type="ARBA" id="ARBA00022588"/>
    </source>
</evidence>
<dbReference type="Pfam" id="PF13855">
    <property type="entry name" value="LRR_8"/>
    <property type="match status" value="2"/>
</dbReference>
<comment type="subcellular location">
    <subcellularLocation>
        <location evidence="1">Membrane</location>
        <topology evidence="1">Single-pass type I membrane protein</topology>
    </subcellularLocation>
</comment>
<dbReference type="AlphaFoldDB" id="A0A8S4SPZ0"/>
<feature type="signal peptide" evidence="14">
    <location>
        <begin position="1"/>
        <end position="18"/>
    </location>
</feature>
<keyword evidence="4" id="KW-0433">Leucine-rich repeat</keyword>
<reference evidence="16" key="1">
    <citation type="submission" date="2022-03" db="EMBL/GenBank/DDBJ databases">
        <authorList>
            <person name="Lindestad O."/>
        </authorList>
    </citation>
    <scope>NUCLEOTIDE SEQUENCE</scope>
</reference>
<comment type="similarity">
    <text evidence="2">Belongs to the Toll-like receptor family.</text>
</comment>
<feature type="transmembrane region" description="Helical" evidence="13">
    <location>
        <begin position="565"/>
        <end position="584"/>
    </location>
</feature>
<feature type="domain" description="TIR" evidence="15">
    <location>
        <begin position="616"/>
        <end position="755"/>
    </location>
</feature>
<dbReference type="Gene3D" id="3.80.10.10">
    <property type="entry name" value="Ribonuclease Inhibitor"/>
    <property type="match status" value="3"/>
</dbReference>
<evidence type="ECO:0000256" key="5">
    <source>
        <dbReference type="ARBA" id="ARBA00022692"/>
    </source>
</evidence>
<accession>A0A8S4SPZ0</accession>
<dbReference type="PANTHER" id="PTHR24365:SF530">
    <property type="entry name" value="MSTPROX-RELATED"/>
    <property type="match status" value="1"/>
</dbReference>
<dbReference type="Pfam" id="PF13676">
    <property type="entry name" value="TIR_2"/>
    <property type="match status" value="1"/>
</dbReference>
<keyword evidence="7" id="KW-0677">Repeat</keyword>
<dbReference type="SUPFAM" id="SSF52058">
    <property type="entry name" value="L domain-like"/>
    <property type="match status" value="1"/>
</dbReference>